<feature type="compositionally biased region" description="Low complexity" evidence="1">
    <location>
        <begin position="11"/>
        <end position="25"/>
    </location>
</feature>
<dbReference type="Proteomes" id="UP000291591">
    <property type="component" value="Unassembled WGS sequence"/>
</dbReference>
<dbReference type="RefSeq" id="WP_130292074.1">
    <property type="nucleotide sequence ID" value="NZ_SHKL01000001.1"/>
</dbReference>
<feature type="region of interest" description="Disordered" evidence="1">
    <location>
        <begin position="1"/>
        <end position="79"/>
    </location>
</feature>
<proteinExistence type="predicted"/>
<gene>
    <name evidence="2" type="ORF">EV383_4938</name>
</gene>
<feature type="compositionally biased region" description="Basic and acidic residues" evidence="1">
    <location>
        <begin position="35"/>
        <end position="44"/>
    </location>
</feature>
<dbReference type="AlphaFoldDB" id="A0A4Q7V3D1"/>
<organism evidence="2 3">
    <name type="scientific">Pseudonocardia sediminis</name>
    <dbReference type="NCBI Taxonomy" id="1397368"/>
    <lineage>
        <taxon>Bacteria</taxon>
        <taxon>Bacillati</taxon>
        <taxon>Actinomycetota</taxon>
        <taxon>Actinomycetes</taxon>
        <taxon>Pseudonocardiales</taxon>
        <taxon>Pseudonocardiaceae</taxon>
        <taxon>Pseudonocardia</taxon>
    </lineage>
</organism>
<sequence>MTTPDAHPDDSTSPGPDDGTDVGTGEVTGAGAGTTRDDYGKDGTPRPASSSSASGDSGATDRAAQEVAADNEDEPTRSE</sequence>
<reference evidence="2 3" key="1">
    <citation type="submission" date="2019-02" db="EMBL/GenBank/DDBJ databases">
        <title>Sequencing the genomes of 1000 actinobacteria strains.</title>
        <authorList>
            <person name="Klenk H.-P."/>
        </authorList>
    </citation>
    <scope>NUCLEOTIDE SEQUENCE [LARGE SCALE GENOMIC DNA]</scope>
    <source>
        <strain evidence="2 3">DSM 45779</strain>
    </source>
</reference>
<feature type="compositionally biased region" description="Basic and acidic residues" evidence="1">
    <location>
        <begin position="1"/>
        <end position="10"/>
    </location>
</feature>
<dbReference type="EMBL" id="SHKL01000001">
    <property type="protein sequence ID" value="RZT88004.1"/>
    <property type="molecule type" value="Genomic_DNA"/>
</dbReference>
<evidence type="ECO:0000256" key="1">
    <source>
        <dbReference type="SAM" id="MobiDB-lite"/>
    </source>
</evidence>
<evidence type="ECO:0000313" key="2">
    <source>
        <dbReference type="EMBL" id="RZT88004.1"/>
    </source>
</evidence>
<feature type="compositionally biased region" description="Low complexity" evidence="1">
    <location>
        <begin position="45"/>
        <end position="62"/>
    </location>
</feature>
<comment type="caution">
    <text evidence="2">The sequence shown here is derived from an EMBL/GenBank/DDBJ whole genome shotgun (WGS) entry which is preliminary data.</text>
</comment>
<accession>A0A4Q7V3D1</accession>
<protein>
    <submittedName>
        <fullName evidence="2">Uncharacterized protein</fullName>
    </submittedName>
</protein>
<name>A0A4Q7V3D1_PSEST</name>
<keyword evidence="3" id="KW-1185">Reference proteome</keyword>
<evidence type="ECO:0000313" key="3">
    <source>
        <dbReference type="Proteomes" id="UP000291591"/>
    </source>
</evidence>